<dbReference type="InterPro" id="IPR007621">
    <property type="entry name" value="TPM_dom"/>
</dbReference>
<dbReference type="PANTHER" id="PTHR30373">
    <property type="entry name" value="UPF0603 PROTEIN YGCG"/>
    <property type="match status" value="1"/>
</dbReference>
<dbReference type="RefSeq" id="WP_106140841.1">
    <property type="nucleotide sequence ID" value="NZ_PVTE01000042.1"/>
</dbReference>
<dbReference type="PANTHER" id="PTHR30373:SF8">
    <property type="entry name" value="BLL7265 PROTEIN"/>
    <property type="match status" value="1"/>
</dbReference>
<organism evidence="2 3">
    <name type="scientific">Spirosoma oryzae</name>
    <dbReference type="NCBI Taxonomy" id="1469603"/>
    <lineage>
        <taxon>Bacteria</taxon>
        <taxon>Pseudomonadati</taxon>
        <taxon>Bacteroidota</taxon>
        <taxon>Cytophagia</taxon>
        <taxon>Cytophagales</taxon>
        <taxon>Cytophagaceae</taxon>
        <taxon>Spirosoma</taxon>
    </lineage>
</organism>
<dbReference type="Pfam" id="PF04536">
    <property type="entry name" value="TPM_phosphatase"/>
    <property type="match status" value="1"/>
</dbReference>
<name>A0A2T0RQ05_9BACT</name>
<dbReference type="Gene3D" id="3.10.310.50">
    <property type="match status" value="1"/>
</dbReference>
<dbReference type="EMBL" id="PVTE01000042">
    <property type="protein sequence ID" value="PRY23258.1"/>
    <property type="molecule type" value="Genomic_DNA"/>
</dbReference>
<evidence type="ECO:0000259" key="1">
    <source>
        <dbReference type="Pfam" id="PF04536"/>
    </source>
</evidence>
<dbReference type="OrthoDB" id="9786161at2"/>
<evidence type="ECO:0000313" key="2">
    <source>
        <dbReference type="EMBL" id="PRY23258.1"/>
    </source>
</evidence>
<dbReference type="Proteomes" id="UP000238375">
    <property type="component" value="Unassembled WGS sequence"/>
</dbReference>
<proteinExistence type="predicted"/>
<protein>
    <submittedName>
        <fullName evidence="2">TLP18.3/Psb32/MOLO-1 phosphatase superfamily protein</fullName>
    </submittedName>
</protein>
<feature type="domain" description="TPM" evidence="1">
    <location>
        <begin position="5"/>
        <end position="120"/>
    </location>
</feature>
<reference evidence="2 3" key="1">
    <citation type="submission" date="2018-03" db="EMBL/GenBank/DDBJ databases">
        <title>Genomic Encyclopedia of Archaeal and Bacterial Type Strains, Phase II (KMG-II): from individual species to whole genera.</title>
        <authorList>
            <person name="Goeker M."/>
        </authorList>
    </citation>
    <scope>NUCLEOTIDE SEQUENCE [LARGE SCALE GENOMIC DNA]</scope>
    <source>
        <strain evidence="2 3">DSM 28354</strain>
    </source>
</reference>
<sequence length="144" mass="16386">MSSPFTPVEQEQIIDAIRRAEQATSGEIRVHIEAHCSSLDPVQRAIDVFHHLGMHETKQRNGVLFYLAHTDHKFAIVGDQGINQQVPSDFWQSTKDLMRGYFVQAQYVEGLRQGIDRAGQQLKHYFPYDGATDVNELPDDISFS</sequence>
<accession>A0A2T0RQ05</accession>
<dbReference type="AlphaFoldDB" id="A0A2T0RQ05"/>
<comment type="caution">
    <text evidence="2">The sequence shown here is derived from an EMBL/GenBank/DDBJ whole genome shotgun (WGS) entry which is preliminary data.</text>
</comment>
<keyword evidence="3" id="KW-1185">Reference proteome</keyword>
<evidence type="ECO:0000313" key="3">
    <source>
        <dbReference type="Proteomes" id="UP000238375"/>
    </source>
</evidence>
<gene>
    <name evidence="2" type="ORF">CLV58_14215</name>
</gene>